<evidence type="ECO:0000256" key="5">
    <source>
        <dbReference type="ARBA" id="ARBA00022536"/>
    </source>
</evidence>
<evidence type="ECO:0000256" key="9">
    <source>
        <dbReference type="ARBA" id="ARBA00023136"/>
    </source>
</evidence>
<dbReference type="InterPro" id="IPR056823">
    <property type="entry name" value="TEN-like_YD-shell"/>
</dbReference>
<dbReference type="Pfam" id="PF25020">
    <property type="entry name" value="TTR_TEN1-4"/>
    <property type="match status" value="1"/>
</dbReference>
<feature type="compositionally biased region" description="Polar residues" evidence="12">
    <location>
        <begin position="189"/>
        <end position="212"/>
    </location>
</feature>
<dbReference type="InterPro" id="IPR000742">
    <property type="entry name" value="EGF"/>
</dbReference>
<dbReference type="InterPro" id="IPR011042">
    <property type="entry name" value="6-blade_b-propeller_TolB-like"/>
</dbReference>
<dbReference type="PANTHER" id="PTHR11219:SF72">
    <property type="entry name" value="TENEURIN-M"/>
    <property type="match status" value="1"/>
</dbReference>
<dbReference type="PROSITE" id="PS01186">
    <property type="entry name" value="EGF_2"/>
    <property type="match status" value="3"/>
</dbReference>
<feature type="domain" description="EGF-like" evidence="13">
    <location>
        <begin position="495"/>
        <end position="531"/>
    </location>
</feature>
<keyword evidence="6" id="KW-0812">Transmembrane</keyword>
<dbReference type="FunFam" id="2.10.25.10:FF:000021">
    <property type="entry name" value="Teneurin transmembrane protein 2"/>
    <property type="match status" value="1"/>
</dbReference>
<comment type="subcellular location">
    <subcellularLocation>
        <location evidence="2">Cell membrane</location>
    </subcellularLocation>
    <subcellularLocation>
        <location evidence="1">Membrane</location>
        <topology evidence="1">Single-pass membrane protein</topology>
    </subcellularLocation>
</comment>
<dbReference type="Gene3D" id="2.60.120.260">
    <property type="entry name" value="Galactose-binding domain-like"/>
    <property type="match status" value="1"/>
</dbReference>
<dbReference type="VEuPathDB" id="VectorBase:LOC119170052"/>
<evidence type="ECO:0000256" key="12">
    <source>
        <dbReference type="SAM" id="MobiDB-lite"/>
    </source>
</evidence>
<keyword evidence="5 11" id="KW-0245">EGF-like domain</keyword>
<comment type="caution">
    <text evidence="11">Lacks conserved residue(s) required for the propagation of feature annotation.</text>
</comment>
<evidence type="ECO:0000259" key="13">
    <source>
        <dbReference type="PROSITE" id="PS50026"/>
    </source>
</evidence>
<dbReference type="GO" id="GO:0005886">
    <property type="term" value="C:plasma membrane"/>
    <property type="evidence" value="ECO:0007669"/>
    <property type="project" value="UniProtKB-SubCell"/>
</dbReference>
<evidence type="ECO:0000313" key="14">
    <source>
        <dbReference type="EMBL" id="KAH8025721.1"/>
    </source>
</evidence>
<dbReference type="Pfam" id="PF25023">
    <property type="entry name" value="TEN_YD-shell"/>
    <property type="match status" value="1"/>
</dbReference>
<organism evidence="14 15">
    <name type="scientific">Rhipicephalus microplus</name>
    <name type="common">Cattle tick</name>
    <name type="synonym">Boophilus microplus</name>
    <dbReference type="NCBI Taxonomy" id="6941"/>
    <lineage>
        <taxon>Eukaryota</taxon>
        <taxon>Metazoa</taxon>
        <taxon>Ecdysozoa</taxon>
        <taxon>Arthropoda</taxon>
        <taxon>Chelicerata</taxon>
        <taxon>Arachnida</taxon>
        <taxon>Acari</taxon>
        <taxon>Parasitiformes</taxon>
        <taxon>Ixodida</taxon>
        <taxon>Ixodoidea</taxon>
        <taxon>Ixodidae</taxon>
        <taxon>Rhipicephalinae</taxon>
        <taxon>Rhipicephalus</taxon>
        <taxon>Boophilus</taxon>
    </lineage>
</organism>
<evidence type="ECO:0000256" key="8">
    <source>
        <dbReference type="ARBA" id="ARBA00022989"/>
    </source>
</evidence>
<dbReference type="PANTHER" id="PTHR11219">
    <property type="entry name" value="TENEURIN AND N-ACETYLGLUCOSAMINE-1-PHOSPHODIESTER ALPHA-N-ACETYLGLUCOSAMINIDASE"/>
    <property type="match status" value="1"/>
</dbReference>
<feature type="compositionally biased region" description="Basic and acidic residues" evidence="12">
    <location>
        <begin position="324"/>
        <end position="344"/>
    </location>
</feature>
<evidence type="ECO:0000256" key="7">
    <source>
        <dbReference type="ARBA" id="ARBA00022737"/>
    </source>
</evidence>
<dbReference type="InterPro" id="IPR056820">
    <property type="entry name" value="TEN_TTR-like"/>
</dbReference>
<dbReference type="PROSITE" id="PS00022">
    <property type="entry name" value="EGF_1"/>
    <property type="match status" value="4"/>
</dbReference>
<accession>A0A9J6DUU6</accession>
<feature type="disulfide bond" evidence="11">
    <location>
        <begin position="521"/>
        <end position="530"/>
    </location>
</feature>
<evidence type="ECO:0000256" key="4">
    <source>
        <dbReference type="ARBA" id="ARBA00022475"/>
    </source>
</evidence>
<feature type="compositionally biased region" description="Basic and acidic residues" evidence="12">
    <location>
        <begin position="119"/>
        <end position="128"/>
    </location>
</feature>
<dbReference type="Proteomes" id="UP000821866">
    <property type="component" value="Unassembled WGS sequence"/>
</dbReference>
<dbReference type="GO" id="GO:0008045">
    <property type="term" value="P:motor neuron axon guidance"/>
    <property type="evidence" value="ECO:0007669"/>
    <property type="project" value="TreeGrafter"/>
</dbReference>
<dbReference type="Gene3D" id="2.180.10.10">
    <property type="entry name" value="RHS repeat-associated core"/>
    <property type="match status" value="1"/>
</dbReference>
<keyword evidence="8" id="KW-1133">Transmembrane helix</keyword>
<dbReference type="SUPFAM" id="SSF49464">
    <property type="entry name" value="Carboxypeptidase regulatory domain-like"/>
    <property type="match status" value="1"/>
</dbReference>
<evidence type="ECO:0000256" key="1">
    <source>
        <dbReference type="ARBA" id="ARBA00004167"/>
    </source>
</evidence>
<dbReference type="Pfam" id="PF23093">
    <property type="entry name" value="GBD_Tenm3"/>
    <property type="match status" value="2"/>
</dbReference>
<feature type="disulfide bond" evidence="11">
    <location>
        <begin position="555"/>
        <end position="564"/>
    </location>
</feature>
<dbReference type="Gene3D" id="2.10.25.10">
    <property type="entry name" value="Laminin"/>
    <property type="match status" value="4"/>
</dbReference>
<feature type="compositionally biased region" description="Pro residues" evidence="12">
    <location>
        <begin position="256"/>
        <end position="269"/>
    </location>
</feature>
<dbReference type="GO" id="GO:0008038">
    <property type="term" value="P:neuron recognition"/>
    <property type="evidence" value="ECO:0007669"/>
    <property type="project" value="UniProtKB-ARBA"/>
</dbReference>
<dbReference type="EMBL" id="JABSTU010000007">
    <property type="protein sequence ID" value="KAH8025721.1"/>
    <property type="molecule type" value="Genomic_DNA"/>
</dbReference>
<keyword evidence="7" id="KW-0677">Repeat</keyword>
<comment type="caution">
    <text evidence="14">The sequence shown here is derived from an EMBL/GenBank/DDBJ whole genome shotgun (WGS) entry which is preliminary data.</text>
</comment>
<dbReference type="FunFam" id="2.10.25.10:FF:000013">
    <property type="entry name" value="Teneurin transmembrane protein 4"/>
    <property type="match status" value="1"/>
</dbReference>
<comment type="similarity">
    <text evidence="3">Belongs to the tenascin family. Teneurin subfamily.</text>
</comment>
<evidence type="ECO:0000256" key="11">
    <source>
        <dbReference type="PROSITE-ProRule" id="PRU00076"/>
    </source>
</evidence>
<reference evidence="14" key="1">
    <citation type="journal article" date="2020" name="Cell">
        <title>Large-Scale Comparative Analyses of Tick Genomes Elucidate Their Genetic Diversity and Vector Capacities.</title>
        <authorList>
            <consortium name="Tick Genome and Microbiome Consortium (TIGMIC)"/>
            <person name="Jia N."/>
            <person name="Wang J."/>
            <person name="Shi W."/>
            <person name="Du L."/>
            <person name="Sun Y."/>
            <person name="Zhan W."/>
            <person name="Jiang J.F."/>
            <person name="Wang Q."/>
            <person name="Zhang B."/>
            <person name="Ji P."/>
            <person name="Bell-Sakyi L."/>
            <person name="Cui X.M."/>
            <person name="Yuan T.T."/>
            <person name="Jiang B.G."/>
            <person name="Yang W.F."/>
            <person name="Lam T.T."/>
            <person name="Chang Q.C."/>
            <person name="Ding S.J."/>
            <person name="Wang X.J."/>
            <person name="Zhu J.G."/>
            <person name="Ruan X.D."/>
            <person name="Zhao L."/>
            <person name="Wei J.T."/>
            <person name="Ye R.Z."/>
            <person name="Que T.C."/>
            <person name="Du C.H."/>
            <person name="Zhou Y.H."/>
            <person name="Cheng J.X."/>
            <person name="Dai P.F."/>
            <person name="Guo W.B."/>
            <person name="Han X.H."/>
            <person name="Huang E.J."/>
            <person name="Li L.F."/>
            <person name="Wei W."/>
            <person name="Gao Y.C."/>
            <person name="Liu J.Z."/>
            <person name="Shao H.Z."/>
            <person name="Wang X."/>
            <person name="Wang C.C."/>
            <person name="Yang T.C."/>
            <person name="Huo Q.B."/>
            <person name="Li W."/>
            <person name="Chen H.Y."/>
            <person name="Chen S.E."/>
            <person name="Zhou L.G."/>
            <person name="Ni X.B."/>
            <person name="Tian J.H."/>
            <person name="Sheng Y."/>
            <person name="Liu T."/>
            <person name="Pan Y.S."/>
            <person name="Xia L.Y."/>
            <person name="Li J."/>
            <person name="Zhao F."/>
            <person name="Cao W.C."/>
        </authorList>
    </citation>
    <scope>NUCLEOTIDE SEQUENCE</scope>
    <source>
        <strain evidence="14">Rmic-2018</strain>
    </source>
</reference>
<dbReference type="InterPro" id="IPR008969">
    <property type="entry name" value="CarboxyPept-like_regulatory"/>
</dbReference>
<dbReference type="SMART" id="SM00181">
    <property type="entry name" value="EGF"/>
    <property type="match status" value="6"/>
</dbReference>
<proteinExistence type="inferred from homology"/>
<reference evidence="14" key="2">
    <citation type="submission" date="2021-09" db="EMBL/GenBank/DDBJ databases">
        <authorList>
            <person name="Jia N."/>
            <person name="Wang J."/>
            <person name="Shi W."/>
            <person name="Du L."/>
            <person name="Sun Y."/>
            <person name="Zhan W."/>
            <person name="Jiang J."/>
            <person name="Wang Q."/>
            <person name="Zhang B."/>
            <person name="Ji P."/>
            <person name="Sakyi L.B."/>
            <person name="Cui X."/>
            <person name="Yuan T."/>
            <person name="Jiang B."/>
            <person name="Yang W."/>
            <person name="Lam T.T.-Y."/>
            <person name="Chang Q."/>
            <person name="Ding S."/>
            <person name="Wang X."/>
            <person name="Zhu J."/>
            <person name="Ruan X."/>
            <person name="Zhao L."/>
            <person name="Wei J."/>
            <person name="Que T."/>
            <person name="Du C."/>
            <person name="Cheng J."/>
            <person name="Dai P."/>
            <person name="Han X."/>
            <person name="Huang E."/>
            <person name="Gao Y."/>
            <person name="Liu J."/>
            <person name="Shao H."/>
            <person name="Ye R."/>
            <person name="Li L."/>
            <person name="Wei W."/>
            <person name="Wang X."/>
            <person name="Wang C."/>
            <person name="Huo Q."/>
            <person name="Li W."/>
            <person name="Guo W."/>
            <person name="Chen H."/>
            <person name="Chen S."/>
            <person name="Zhou L."/>
            <person name="Zhou L."/>
            <person name="Ni X."/>
            <person name="Tian J."/>
            <person name="Zhou Y."/>
            <person name="Sheng Y."/>
            <person name="Liu T."/>
            <person name="Pan Y."/>
            <person name="Xia L."/>
            <person name="Li J."/>
            <person name="Zhao F."/>
            <person name="Cao W."/>
        </authorList>
    </citation>
    <scope>NUCLEOTIDE SEQUENCE</scope>
    <source>
        <strain evidence="14">Rmic-2018</strain>
        <tissue evidence="14">Larvae</tissue>
    </source>
</reference>
<feature type="domain" description="EGF-like" evidence="13">
    <location>
        <begin position="533"/>
        <end position="565"/>
    </location>
</feature>
<feature type="compositionally biased region" description="Basic and acidic residues" evidence="12">
    <location>
        <begin position="77"/>
        <end position="87"/>
    </location>
</feature>
<evidence type="ECO:0000313" key="15">
    <source>
        <dbReference type="Proteomes" id="UP000821866"/>
    </source>
</evidence>
<feature type="compositionally biased region" description="Pro residues" evidence="12">
    <location>
        <begin position="362"/>
        <end position="378"/>
    </location>
</feature>
<dbReference type="InterPro" id="IPR056822">
    <property type="entry name" value="TEN_NHL"/>
</dbReference>
<dbReference type="FunFam" id="2.180.10.10:FF:000008">
    <property type="entry name" value="Odz, odd Oz/ten-m homolog"/>
    <property type="match status" value="1"/>
</dbReference>
<evidence type="ECO:0000256" key="3">
    <source>
        <dbReference type="ARBA" id="ARBA00009385"/>
    </source>
</evidence>
<dbReference type="InterPro" id="IPR051216">
    <property type="entry name" value="Teneurin"/>
</dbReference>
<dbReference type="Pfam" id="PF25024">
    <property type="entry name" value="EGF_TEN"/>
    <property type="match status" value="1"/>
</dbReference>
<name>A0A9J6DUU6_RHIMP</name>
<dbReference type="SUPFAM" id="SSF101898">
    <property type="entry name" value="NHL repeat"/>
    <property type="match status" value="1"/>
</dbReference>
<gene>
    <name evidence="14" type="ORF">HPB51_010805</name>
</gene>
<dbReference type="InterPro" id="IPR057629">
    <property type="entry name" value="Teneurin1-4_GBD"/>
</dbReference>
<keyword evidence="9" id="KW-0472">Membrane</keyword>
<keyword evidence="4" id="KW-1003">Cell membrane</keyword>
<dbReference type="PROSITE" id="PS50026">
    <property type="entry name" value="EGF_3"/>
    <property type="match status" value="2"/>
</dbReference>
<keyword evidence="15" id="KW-1185">Reference proteome</keyword>
<evidence type="ECO:0000256" key="2">
    <source>
        <dbReference type="ARBA" id="ARBA00004236"/>
    </source>
</evidence>
<dbReference type="Pfam" id="PF25021">
    <property type="entry name" value="TEN_NHL"/>
    <property type="match status" value="1"/>
</dbReference>
<sequence length="1396" mass="152940">MLARANSECDDIRFPIESLELRRIFSHRVTRFFLLLYFSAVPFLSWQGGQHRCPVVIDDAEASADGEGYKSTYHRGPKTDYRPDGARPRRRRAATGHFSLAPPLPTDMPTNTIEGSGEEPPHVWHPLESEPSPQQRNRGSRSPAHESEFHADTVIVIPEDPPETRVSRMRCVCKRSFGEHSKPSPPSTPASRQDVSQTSRSLPIRSSGTVDASTALPPPLPRPMALFGSPDHNATSNEIPISVPEQGADSGSRGVSPPPPLPPPPPPPSSVSSESGEESSSEQGLSEADASEFITVGNGASDIPSPSPSGRTDSDVDTANLNSIEHDASIETDIDPRLVTDKGAGRGSGHSKAVPTTDAPPTEWPPDLGPSLLPPKTLPPSSSESFADMSIGKRHSKVVASYGHWNVQFNQQEPGLVKFNYTLPTGASQESFSMEFIHFLDHGRWYISVYNDGDQQQEISFVSVATDVSSLPCPYDCHGHGTCNMGKCDCDQDYAGESCAYRVCPVLCSGRGQYTSGECVCQPGWKGRECQLREDECEVADCSGHGDCLDGVCRCFPGYKGVHCEEVDCLDPECSGHGVCVSGMCLCRKGWKSNDCSEPDSDALRCLPTARDTGQFDLDLQRCVCDDQWTGPDCSQEKCDLDCGPHGRCQGGECICIDGWTGLKCNEKLCDIRCVEHGQCKNGTCLCIQGWNGRHCTLDGLTDCADSECCSHKACTKNPLCFSSSDPLDILLRKQPPAVTASFFQRMQFLIEEDSVQSYAKKDSFNDSRASVVRGQVVSSSGSPLKGIRVGTAGDGLIGFTVTRDSGWFDLMVNGGGAVTLQFRRDPFDLHERTVMVPWNEIVVMKKVIMSLSQNKALENRGLACSDHDYDTMRPVVLATWKHGFQGGCPERSAVLAESQVVQESIAIPGTALHLVYHSSRAGGYLSTIQLQLTPETIPLTLRLIHLKISIEGILFEKKFEADPGIKFTYAWNRRNVYRQKVYGVAVATGIAISMHNEIFIADGTNIRMVDKNGIIHTLIGDHYHKNHWKPIPCTGTFSLTQVNLRWPTELSINPLDNSLHILDDHMVLRVTPDKRIKIVAGRPLHCPSTAGRERSDFATDVFLEAPQSLAFGPNGDLYIAESDSQLVNRVRVLGSDGRISRFAGAELKCSCLELNCKCFDEDHFLASTSKLSTVSSITVTPDGILHVCDQGNLRVRSVTASLPKPNDQHLYEIYSPETQQVYTFNRHGQHTSTRNILTGKVIYTFTYNVNTSFGKLNTVTDAEGNKVYILRDYSNHVKTIENTQGAKCQLEMSRMKLLQSFVTPDNFKTVFDYHGSTGLVRSKIDSSGRSVVYAYDEYGRLTEAITPSGQTIRLSYNLSTKGASVTVTRDGKDPVSLLIKGSDVTTRIGKTSVCS</sequence>
<dbReference type="CDD" id="cd00054">
    <property type="entry name" value="EGF_CA"/>
    <property type="match status" value="1"/>
</dbReference>
<evidence type="ECO:0000256" key="10">
    <source>
        <dbReference type="ARBA" id="ARBA00023157"/>
    </source>
</evidence>
<evidence type="ECO:0000256" key="6">
    <source>
        <dbReference type="ARBA" id="ARBA00022692"/>
    </source>
</evidence>
<keyword evidence="10 11" id="KW-1015">Disulfide bond</keyword>
<protein>
    <recommendedName>
        <fullName evidence="13">EGF-like domain-containing protein</fullName>
    </recommendedName>
</protein>
<dbReference type="Gene3D" id="2.120.10.30">
    <property type="entry name" value="TolB, C-terminal domain"/>
    <property type="match status" value="1"/>
</dbReference>
<feature type="region of interest" description="Disordered" evidence="12">
    <location>
        <begin position="64"/>
        <end position="386"/>
    </location>
</feature>